<proteinExistence type="predicted"/>
<sequence>MYKKSSHHTMSCYVAELPSGCRLRGVGSHAQSSSNISGHAKNSSNGTGSTENGSSAENTAIHGVLTDSTTHRNLESNLKRSQHSTVETQRGCFWLRCCCSCSW</sequence>
<protein>
    <submittedName>
        <fullName evidence="2">Uncharacterized protein</fullName>
    </submittedName>
</protein>
<reference evidence="2" key="2">
    <citation type="submission" date="2015-06" db="UniProtKB">
        <authorList>
            <consortium name="EnsemblMetazoa"/>
        </authorList>
    </citation>
    <scope>IDENTIFICATION</scope>
</reference>
<dbReference type="HOGENOM" id="CLU_2266816_0_0_1"/>
<accession>T1H0Y5</accession>
<name>T1H0Y5_MEGSC</name>
<organism evidence="2 3">
    <name type="scientific">Megaselia scalaris</name>
    <name type="common">Humpbacked fly</name>
    <name type="synonym">Phora scalaris</name>
    <dbReference type="NCBI Taxonomy" id="36166"/>
    <lineage>
        <taxon>Eukaryota</taxon>
        <taxon>Metazoa</taxon>
        <taxon>Ecdysozoa</taxon>
        <taxon>Arthropoda</taxon>
        <taxon>Hexapoda</taxon>
        <taxon>Insecta</taxon>
        <taxon>Pterygota</taxon>
        <taxon>Neoptera</taxon>
        <taxon>Endopterygota</taxon>
        <taxon>Diptera</taxon>
        <taxon>Brachycera</taxon>
        <taxon>Muscomorpha</taxon>
        <taxon>Platypezoidea</taxon>
        <taxon>Phoridae</taxon>
        <taxon>Megaseliini</taxon>
        <taxon>Megaselia</taxon>
    </lineage>
</organism>
<feature type="region of interest" description="Disordered" evidence="1">
    <location>
        <begin position="25"/>
        <end position="85"/>
    </location>
</feature>
<evidence type="ECO:0000313" key="3">
    <source>
        <dbReference type="Proteomes" id="UP000015102"/>
    </source>
</evidence>
<dbReference type="Proteomes" id="UP000015102">
    <property type="component" value="Unassembled WGS sequence"/>
</dbReference>
<reference evidence="3" key="1">
    <citation type="submission" date="2013-02" db="EMBL/GenBank/DDBJ databases">
        <authorList>
            <person name="Hughes D."/>
        </authorList>
    </citation>
    <scope>NUCLEOTIDE SEQUENCE</scope>
    <source>
        <strain>Durham</strain>
        <strain evidence="3">NC isolate 2 -- Noor lab</strain>
    </source>
</reference>
<feature type="compositionally biased region" description="Polar residues" evidence="1">
    <location>
        <begin position="29"/>
        <end position="41"/>
    </location>
</feature>
<evidence type="ECO:0000256" key="1">
    <source>
        <dbReference type="SAM" id="MobiDB-lite"/>
    </source>
</evidence>
<keyword evidence="3" id="KW-1185">Reference proteome</keyword>
<dbReference type="EnsemblMetazoa" id="MESCA009832-RA">
    <property type="protein sequence ID" value="MESCA009832-PA"/>
    <property type="gene ID" value="MESCA009832"/>
</dbReference>
<feature type="compositionally biased region" description="Low complexity" evidence="1">
    <location>
        <begin position="42"/>
        <end position="55"/>
    </location>
</feature>
<dbReference type="AlphaFoldDB" id="T1H0Y5"/>
<feature type="compositionally biased region" description="Basic and acidic residues" evidence="1">
    <location>
        <begin position="69"/>
        <end position="78"/>
    </location>
</feature>
<dbReference type="EMBL" id="CAQQ02155417">
    <property type="status" value="NOT_ANNOTATED_CDS"/>
    <property type="molecule type" value="Genomic_DNA"/>
</dbReference>
<evidence type="ECO:0000313" key="2">
    <source>
        <dbReference type="EnsemblMetazoa" id="MESCA009832-PA"/>
    </source>
</evidence>